<keyword evidence="1" id="KW-0812">Transmembrane</keyword>
<comment type="caution">
    <text evidence="2">The sequence shown here is derived from an EMBL/GenBank/DDBJ whole genome shotgun (WGS) entry which is preliminary data.</text>
</comment>
<gene>
    <name evidence="2" type="ORF">FHR34_006328</name>
</gene>
<evidence type="ECO:0000313" key="2">
    <source>
        <dbReference type="EMBL" id="MBB4927335.1"/>
    </source>
</evidence>
<keyword evidence="3" id="KW-1185">Reference proteome</keyword>
<accession>A0A7W7R8Q3</accession>
<feature type="transmembrane region" description="Helical" evidence="1">
    <location>
        <begin position="12"/>
        <end position="36"/>
    </location>
</feature>
<proteinExistence type="predicted"/>
<dbReference type="Proteomes" id="UP000540506">
    <property type="component" value="Unassembled WGS sequence"/>
</dbReference>
<organism evidence="2 3">
    <name type="scientific">Kitasatospora kifunensis</name>
    <name type="common">Streptomyces kifunensis</name>
    <dbReference type="NCBI Taxonomy" id="58351"/>
    <lineage>
        <taxon>Bacteria</taxon>
        <taxon>Bacillati</taxon>
        <taxon>Actinomycetota</taxon>
        <taxon>Actinomycetes</taxon>
        <taxon>Kitasatosporales</taxon>
        <taxon>Streptomycetaceae</taxon>
        <taxon>Kitasatospora</taxon>
    </lineage>
</organism>
<evidence type="ECO:0000313" key="3">
    <source>
        <dbReference type="Proteomes" id="UP000540506"/>
    </source>
</evidence>
<keyword evidence="1" id="KW-0472">Membrane</keyword>
<name>A0A7W7R8Q3_KITKI</name>
<reference evidence="2 3" key="1">
    <citation type="submission" date="2020-08" db="EMBL/GenBank/DDBJ databases">
        <title>Sequencing the genomes of 1000 actinobacteria strains.</title>
        <authorList>
            <person name="Klenk H.-P."/>
        </authorList>
    </citation>
    <scope>NUCLEOTIDE SEQUENCE [LARGE SCALE GENOMIC DNA]</scope>
    <source>
        <strain evidence="2 3">DSM 41654</strain>
    </source>
</reference>
<dbReference type="RefSeq" id="WP_184941505.1">
    <property type="nucleotide sequence ID" value="NZ_JACHJV010000001.1"/>
</dbReference>
<keyword evidence="1" id="KW-1133">Transmembrane helix</keyword>
<dbReference type="AlphaFoldDB" id="A0A7W7R8Q3"/>
<sequence>MRLRRPESPQGSAFTPIIVAVLVVMDAVLIILTLQVSMARGLCAALGGSRCDNRSLVQITLVVLGVALVTGLLCLWFRRWFSATLQLLLAAVYGLYGLPVAHETAGSQTGASRAVPAVVQWHTPAFPGLGVDSLTQRLTQRWGLSFQRQSSGIDSPGSQLQSARYTAMNEQPGTYYLGVQVRTDSQGGVRSIECYARGFGARSAQAADTLAECGDLALNHQTTASQQDWVHQHLASQNDPAVQYTGGLGLTDNSVHTVINVGSDETDLTLTRSPTS</sequence>
<dbReference type="EMBL" id="JACHJV010000001">
    <property type="protein sequence ID" value="MBB4927335.1"/>
    <property type="molecule type" value="Genomic_DNA"/>
</dbReference>
<protein>
    <submittedName>
        <fullName evidence="2">Uncharacterized protein</fullName>
    </submittedName>
</protein>
<evidence type="ECO:0000256" key="1">
    <source>
        <dbReference type="SAM" id="Phobius"/>
    </source>
</evidence>
<feature type="transmembrane region" description="Helical" evidence="1">
    <location>
        <begin position="56"/>
        <end position="77"/>
    </location>
</feature>